<reference evidence="1" key="1">
    <citation type="journal article" date="2020" name="mSystems">
        <title>Genome- and Community-Level Interaction Insights into Carbon Utilization and Element Cycling Functions of Hydrothermarchaeota in Hydrothermal Sediment.</title>
        <authorList>
            <person name="Zhou Z."/>
            <person name="Liu Y."/>
            <person name="Xu W."/>
            <person name="Pan J."/>
            <person name="Luo Z.H."/>
            <person name="Li M."/>
        </authorList>
    </citation>
    <scope>NUCLEOTIDE SEQUENCE [LARGE SCALE GENOMIC DNA]</scope>
    <source>
        <strain evidence="1">SpSt-579</strain>
    </source>
</reference>
<dbReference type="EMBL" id="DSYQ01000008">
    <property type="protein sequence ID" value="HGT71054.1"/>
    <property type="molecule type" value="Genomic_DNA"/>
</dbReference>
<proteinExistence type="predicted"/>
<gene>
    <name evidence="1" type="ORF">ENT43_02215</name>
</gene>
<accession>A0A7C4M2F6</accession>
<sequence>MFFVFTLIIFAKNIEAAKIINTSTSPNGKWIATLFCDNSYKCYIAVKNLKAKGSKYKTAIKFSKNSKYSLRDDRKAQWLNDNKHFVIVNYVSDEDCPTVFMALYNLDTNKFEIIDDAYLLDEDIKPEKNGFSYIIIDDQIYDDKSRNKCESGITYKLRKVVRDFSGKLIKQSTYYECGGGFC</sequence>
<comment type="caution">
    <text evidence="1">The sequence shown here is derived from an EMBL/GenBank/DDBJ whole genome shotgun (WGS) entry which is preliminary data.</text>
</comment>
<evidence type="ECO:0000313" key="1">
    <source>
        <dbReference type="EMBL" id="HGT71054.1"/>
    </source>
</evidence>
<name>A0A7C4M2F6_UNCC3</name>
<organism evidence="1">
    <name type="scientific">candidate division CPR3 bacterium</name>
    <dbReference type="NCBI Taxonomy" id="2268181"/>
    <lineage>
        <taxon>Bacteria</taxon>
        <taxon>Bacteria division CPR3</taxon>
    </lineage>
</organism>
<protein>
    <submittedName>
        <fullName evidence="1">Uncharacterized protein</fullName>
    </submittedName>
</protein>
<dbReference type="AlphaFoldDB" id="A0A7C4M2F6"/>